<feature type="region of interest" description="Disordered" evidence="1">
    <location>
        <begin position="933"/>
        <end position="952"/>
    </location>
</feature>
<evidence type="ECO:0000313" key="2">
    <source>
        <dbReference type="EMBL" id="KAE8371459.1"/>
    </source>
</evidence>
<dbReference type="AlphaFoldDB" id="A0A5N7AR22"/>
<feature type="compositionally biased region" description="Basic and acidic residues" evidence="1">
    <location>
        <begin position="645"/>
        <end position="656"/>
    </location>
</feature>
<dbReference type="EMBL" id="ML736424">
    <property type="protein sequence ID" value="KAE8371459.1"/>
    <property type="molecule type" value="Genomic_DNA"/>
</dbReference>
<feature type="region of interest" description="Disordered" evidence="1">
    <location>
        <begin position="760"/>
        <end position="803"/>
    </location>
</feature>
<feature type="compositionally biased region" description="Polar residues" evidence="1">
    <location>
        <begin position="398"/>
        <end position="427"/>
    </location>
</feature>
<accession>A0A5N7AR22</accession>
<evidence type="ECO:0000256" key="1">
    <source>
        <dbReference type="SAM" id="MobiDB-lite"/>
    </source>
</evidence>
<feature type="compositionally biased region" description="Polar residues" evidence="1">
    <location>
        <begin position="355"/>
        <end position="371"/>
    </location>
</feature>
<feature type="region of interest" description="Disordered" evidence="1">
    <location>
        <begin position="1"/>
        <end position="33"/>
    </location>
</feature>
<feature type="region of interest" description="Disordered" evidence="1">
    <location>
        <begin position="634"/>
        <end position="656"/>
    </location>
</feature>
<dbReference type="Proteomes" id="UP000326198">
    <property type="component" value="Unassembled WGS sequence"/>
</dbReference>
<evidence type="ECO:0000313" key="3">
    <source>
        <dbReference type="Proteomes" id="UP000326198"/>
    </source>
</evidence>
<name>A0A5N7AR22_9EURO</name>
<dbReference type="OrthoDB" id="4339014at2759"/>
<feature type="region of interest" description="Disordered" evidence="1">
    <location>
        <begin position="147"/>
        <end position="167"/>
    </location>
</feature>
<feature type="region of interest" description="Disordered" evidence="1">
    <location>
        <begin position="702"/>
        <end position="732"/>
    </location>
</feature>
<sequence length="973" mass="108271">MTDRDKDQEAQTGSESEEKELRETPKVRLPFVPSMPGNAWSQMRAREQGRIHERELYKLEFGELGYDSNTGMFLTFLMGVVIARPAASYSSRPSTMRKSSALDYDEALALPMPKPRLMAVSSSAPVLEPTVSKPNVLTKLSGLKRQGVIEPHPGDKGAGTNVEGEKKKSMIATLRSKLSFKELGKEFRKVQDPPLSAMPQMPLRAGTPQVQKAKQSPPRSFDFTVKGPYIPKPKDPGVHPTSAPVQTTRLLSDIGSLESSKQSASSCPVQQTQCDDRYDAETHKHTQKQNRPHHKVGNVEPMERLGTVLIDGSSPLASTGDTTRGHPVFVDAEQCYISMKVENEAPVPYKPKTDATPTESLASYKPSTSNAPDGIVPASSPCKHKQSMAEKNGPLVVSSDQQRPLSVRTQDQGEVTITSEQYSRHSSARSLEHRASGLAQAEPVFDPTNMRMPFNHESPMDYSRFFSGVTTHGGYAPPPPQPGYQNTVTLEQQISTYMDLLHVHLDGTANRLARSFENSNNWSTDQILRQIVYLSDLIHKINNRVRVDTEVTRELQRITMEVKIQVGAIRREQLQMEDRMTQLFQSEYNKLKGEINALASADAKSMSTRLQGSRDFIRWGKYNERSQQFRMMKTRQMRKGGVVTKDTESGGGEEHNCESVALNKERTCTDRVPAPMAAFSTPSFHGDDSKDHFTEFHPRRLALKGPSNTSSGSPEPLCSSSAKGKERAASSQTLVHKASAEIMKFPAKMGLFYPFRRARDRRNSESKIASRPLPPTKHSKDEAAFEEQESKKQELLPSTTPIQTSNMATTEAEDCQADISPSNVHPALRSLGQRQIMEERERLRARDTMTSRQLLRSSRSFQDFNSRSRNAASFDWIDCSFESPSESTGCSQNQPDLAMGFPALSTASLRSSSRSDSPLTAFNEARISQASEFSFSYRGPTPPPRESETDEPILPAWYQSAYAYQSIGESDDN</sequence>
<feature type="compositionally biased region" description="Low complexity" evidence="1">
    <location>
        <begin position="710"/>
        <end position="721"/>
    </location>
</feature>
<proteinExistence type="predicted"/>
<protein>
    <submittedName>
        <fullName evidence="2">Uncharacterized protein</fullName>
    </submittedName>
</protein>
<organism evidence="2 3">
    <name type="scientific">Aspergillus bertholletiae</name>
    <dbReference type="NCBI Taxonomy" id="1226010"/>
    <lineage>
        <taxon>Eukaryota</taxon>
        <taxon>Fungi</taxon>
        <taxon>Dikarya</taxon>
        <taxon>Ascomycota</taxon>
        <taxon>Pezizomycotina</taxon>
        <taxon>Eurotiomycetes</taxon>
        <taxon>Eurotiomycetidae</taxon>
        <taxon>Eurotiales</taxon>
        <taxon>Aspergillaceae</taxon>
        <taxon>Aspergillus</taxon>
        <taxon>Aspergillus subgen. Circumdati</taxon>
    </lineage>
</organism>
<gene>
    <name evidence="2" type="ORF">BDV26DRAFT_286765</name>
</gene>
<feature type="compositionally biased region" description="Basic and acidic residues" evidence="1">
    <location>
        <begin position="778"/>
        <end position="794"/>
    </location>
</feature>
<keyword evidence="3" id="KW-1185">Reference proteome</keyword>
<feature type="region of interest" description="Disordered" evidence="1">
    <location>
        <begin position="348"/>
        <end position="427"/>
    </location>
</feature>
<reference evidence="2 3" key="1">
    <citation type="submission" date="2019-04" db="EMBL/GenBank/DDBJ databases">
        <title>Friends and foes A comparative genomics studyof 23 Aspergillus species from section Flavi.</title>
        <authorList>
            <consortium name="DOE Joint Genome Institute"/>
            <person name="Kjaerbolling I."/>
            <person name="Vesth T."/>
            <person name="Frisvad J.C."/>
            <person name="Nybo J.L."/>
            <person name="Theobald S."/>
            <person name="Kildgaard S."/>
            <person name="Isbrandt T."/>
            <person name="Kuo A."/>
            <person name="Sato A."/>
            <person name="Lyhne E.K."/>
            <person name="Kogle M.E."/>
            <person name="Wiebenga A."/>
            <person name="Kun R.S."/>
            <person name="Lubbers R.J."/>
            <person name="Makela M.R."/>
            <person name="Barry K."/>
            <person name="Chovatia M."/>
            <person name="Clum A."/>
            <person name="Daum C."/>
            <person name="Haridas S."/>
            <person name="He G."/>
            <person name="LaButti K."/>
            <person name="Lipzen A."/>
            <person name="Mondo S."/>
            <person name="Riley R."/>
            <person name="Salamov A."/>
            <person name="Simmons B.A."/>
            <person name="Magnuson J.K."/>
            <person name="Henrissat B."/>
            <person name="Mortensen U.H."/>
            <person name="Larsen T.O."/>
            <person name="Devries R.P."/>
            <person name="Grigoriev I.V."/>
            <person name="Machida M."/>
            <person name="Baker S.E."/>
            <person name="Andersen M.R."/>
        </authorList>
    </citation>
    <scope>NUCLEOTIDE SEQUENCE [LARGE SCALE GENOMIC DNA]</scope>
    <source>
        <strain evidence="2 3">IBT 29228</strain>
    </source>
</reference>